<dbReference type="Pfam" id="PF12146">
    <property type="entry name" value="Hydrolase_4"/>
    <property type="match status" value="1"/>
</dbReference>
<feature type="transmembrane region" description="Helical" evidence="3">
    <location>
        <begin position="7"/>
        <end position="27"/>
    </location>
</feature>
<dbReference type="OrthoDB" id="6794451at2"/>
<comment type="similarity">
    <text evidence="1">Belongs to the AB hydrolase superfamily. AB hydrolase 4 family.</text>
</comment>
<evidence type="ECO:0000256" key="3">
    <source>
        <dbReference type="SAM" id="Phobius"/>
    </source>
</evidence>
<evidence type="ECO:0000259" key="4">
    <source>
        <dbReference type="Pfam" id="PF12146"/>
    </source>
</evidence>
<dbReference type="InterPro" id="IPR050960">
    <property type="entry name" value="AB_hydrolase_4_sf"/>
</dbReference>
<dbReference type="Proteomes" id="UP000297693">
    <property type="component" value="Unassembled WGS sequence"/>
</dbReference>
<evidence type="ECO:0000313" key="6">
    <source>
        <dbReference type="Proteomes" id="UP000297693"/>
    </source>
</evidence>
<keyword evidence="3" id="KW-1133">Transmembrane helix</keyword>
<dbReference type="RefSeq" id="WP_135621718.1">
    <property type="nucleotide sequence ID" value="NZ_RQGD01000009.1"/>
</dbReference>
<keyword evidence="5" id="KW-0378">Hydrolase</keyword>
<sequence>MPELNDSTLAVVSLLYFTILFVVYYFHKVVSKPAVHFQRNEINCSLLSNFSILKENYFPTLWCFNRHLMLILLLYRDYRSKPYIYDKIEELRMKDGGITGLVWTGLAPEDSKLAKPIVVIFHTISGDEQDVKNTLHHIKTTLDCIVVVCIRRGHGHLPLSTPVINTMGSTSDLKEQLAHIRKRFPNSILFGVGISAGSGLLARYLGESGSSSVFRAAVAISPAYDIEKAFHRIHPMYSKLMGQRLIDYFLERHYESLSQLPGYLHVSESKSIGEFQDRLHLLAGFESRKEYYAESNPINVVKNIETSLLILNSKDDPICVDLNVIENLHWLESLPNTILVRTKRGSHIAFYEGIKARSWSDRLICEYFSLFLA</sequence>
<keyword evidence="3" id="KW-0472">Membrane</keyword>
<dbReference type="GO" id="GO:0047372">
    <property type="term" value="F:monoacylglycerol lipase activity"/>
    <property type="evidence" value="ECO:0007669"/>
    <property type="project" value="TreeGrafter"/>
</dbReference>
<name>A0A4R9KC89_9LEPT</name>
<protein>
    <submittedName>
        <fullName evidence="5">Hydrolase</fullName>
    </submittedName>
</protein>
<feature type="domain" description="Serine aminopeptidase S33" evidence="4">
    <location>
        <begin position="148"/>
        <end position="250"/>
    </location>
</feature>
<feature type="active site" description="Charge relay system" evidence="2">
    <location>
        <position position="195"/>
    </location>
</feature>
<dbReference type="PIRSF" id="PIRSF005211">
    <property type="entry name" value="Ab_hydro_YheT"/>
    <property type="match status" value="1"/>
</dbReference>
<dbReference type="PANTHER" id="PTHR10794:SF63">
    <property type="entry name" value="ALPHA_BETA HYDROLASE 1, ISOFORM A"/>
    <property type="match status" value="1"/>
</dbReference>
<dbReference type="Gene3D" id="3.40.50.1820">
    <property type="entry name" value="alpha/beta hydrolase"/>
    <property type="match status" value="1"/>
</dbReference>
<dbReference type="PANTHER" id="PTHR10794">
    <property type="entry name" value="ABHYDROLASE DOMAIN-CONTAINING PROTEIN"/>
    <property type="match status" value="1"/>
</dbReference>
<proteinExistence type="inferred from homology"/>
<organism evidence="5 6">
    <name type="scientific">Leptospira ognonensis</name>
    <dbReference type="NCBI Taxonomy" id="2484945"/>
    <lineage>
        <taxon>Bacteria</taxon>
        <taxon>Pseudomonadati</taxon>
        <taxon>Spirochaetota</taxon>
        <taxon>Spirochaetia</taxon>
        <taxon>Leptospirales</taxon>
        <taxon>Leptospiraceae</taxon>
        <taxon>Leptospira</taxon>
    </lineage>
</organism>
<reference evidence="5" key="1">
    <citation type="journal article" date="2019" name="PLoS Negl. Trop. Dis.">
        <title>Revisiting the worldwide diversity of Leptospira species in the environment.</title>
        <authorList>
            <person name="Vincent A.T."/>
            <person name="Schiettekatte O."/>
            <person name="Bourhy P."/>
            <person name="Veyrier F.J."/>
            <person name="Picardeau M."/>
        </authorList>
    </citation>
    <scope>NUCLEOTIDE SEQUENCE [LARGE SCALE GENOMIC DNA]</scope>
    <source>
        <strain evidence="5">201702476</strain>
    </source>
</reference>
<keyword evidence="3" id="KW-0812">Transmembrane</keyword>
<dbReference type="InterPro" id="IPR022742">
    <property type="entry name" value="Hydrolase_4"/>
</dbReference>
<evidence type="ECO:0000256" key="2">
    <source>
        <dbReference type="PIRSR" id="PIRSR005211-1"/>
    </source>
</evidence>
<evidence type="ECO:0000313" key="5">
    <source>
        <dbReference type="EMBL" id="TGL62712.1"/>
    </source>
</evidence>
<gene>
    <name evidence="5" type="ORF">EHQ58_02270</name>
</gene>
<dbReference type="SUPFAM" id="SSF53474">
    <property type="entry name" value="alpha/beta-Hydrolases"/>
    <property type="match status" value="1"/>
</dbReference>
<keyword evidence="6" id="KW-1185">Reference proteome</keyword>
<feature type="active site" description="Charge relay system" evidence="2">
    <location>
        <position position="347"/>
    </location>
</feature>
<feature type="active site" description="Charge relay system" evidence="2">
    <location>
        <position position="316"/>
    </location>
</feature>
<dbReference type="EMBL" id="RQGD01000009">
    <property type="protein sequence ID" value="TGL62712.1"/>
    <property type="molecule type" value="Genomic_DNA"/>
</dbReference>
<dbReference type="InterPro" id="IPR029058">
    <property type="entry name" value="AB_hydrolase_fold"/>
</dbReference>
<dbReference type="AlphaFoldDB" id="A0A4R9KC89"/>
<dbReference type="InterPro" id="IPR012020">
    <property type="entry name" value="ABHD4"/>
</dbReference>
<evidence type="ECO:0000256" key="1">
    <source>
        <dbReference type="ARBA" id="ARBA00010884"/>
    </source>
</evidence>
<comment type="caution">
    <text evidence="5">The sequence shown here is derived from an EMBL/GenBank/DDBJ whole genome shotgun (WGS) entry which is preliminary data.</text>
</comment>
<accession>A0A4R9KC89</accession>
<dbReference type="GO" id="GO:0034338">
    <property type="term" value="F:short-chain carboxylesterase activity"/>
    <property type="evidence" value="ECO:0007669"/>
    <property type="project" value="TreeGrafter"/>
</dbReference>